<dbReference type="RefSeq" id="XP_018035653.1">
    <property type="nucleotide sequence ID" value="XM_018178751.1"/>
</dbReference>
<dbReference type="OrthoDB" id="4084551at2759"/>
<name>A0A177CER4_9PLEO</name>
<dbReference type="GeneID" id="28762237"/>
<evidence type="ECO:0000313" key="2">
    <source>
        <dbReference type="EMBL" id="OAG05288.1"/>
    </source>
</evidence>
<evidence type="ECO:0000256" key="1">
    <source>
        <dbReference type="SAM" id="MobiDB-lite"/>
    </source>
</evidence>
<sequence>MNALVGASASPFTAKRRASPNKTSSAATTVIATAPTTTGFLDPISIDLPVCGDGANPFYQPANQSTLYVDKTYYMAGNPKFFSQMDSTVQVKCSG</sequence>
<feature type="region of interest" description="Disordered" evidence="1">
    <location>
        <begin position="1"/>
        <end position="28"/>
    </location>
</feature>
<dbReference type="EMBL" id="KV441553">
    <property type="protein sequence ID" value="OAG05288.1"/>
    <property type="molecule type" value="Genomic_DNA"/>
</dbReference>
<gene>
    <name evidence="2" type="ORF">CC84DRAFT_1165582</name>
</gene>
<dbReference type="InParanoid" id="A0A177CER4"/>
<dbReference type="AlphaFoldDB" id="A0A177CER4"/>
<protein>
    <submittedName>
        <fullName evidence="2">Uncharacterized protein</fullName>
    </submittedName>
</protein>
<organism evidence="2 3">
    <name type="scientific">Paraphaeosphaeria sporulosa</name>
    <dbReference type="NCBI Taxonomy" id="1460663"/>
    <lineage>
        <taxon>Eukaryota</taxon>
        <taxon>Fungi</taxon>
        <taxon>Dikarya</taxon>
        <taxon>Ascomycota</taxon>
        <taxon>Pezizomycotina</taxon>
        <taxon>Dothideomycetes</taxon>
        <taxon>Pleosporomycetidae</taxon>
        <taxon>Pleosporales</taxon>
        <taxon>Massarineae</taxon>
        <taxon>Didymosphaeriaceae</taxon>
        <taxon>Paraphaeosphaeria</taxon>
    </lineage>
</organism>
<accession>A0A177CER4</accession>
<evidence type="ECO:0000313" key="3">
    <source>
        <dbReference type="Proteomes" id="UP000077069"/>
    </source>
</evidence>
<keyword evidence="3" id="KW-1185">Reference proteome</keyword>
<proteinExistence type="predicted"/>
<dbReference type="Proteomes" id="UP000077069">
    <property type="component" value="Unassembled WGS sequence"/>
</dbReference>
<reference evidence="2 3" key="1">
    <citation type="submission" date="2016-05" db="EMBL/GenBank/DDBJ databases">
        <title>Comparative analysis of secretome profiles of manganese(II)-oxidizing ascomycete fungi.</title>
        <authorList>
            <consortium name="DOE Joint Genome Institute"/>
            <person name="Zeiner C.A."/>
            <person name="Purvine S.O."/>
            <person name="Zink E.M."/>
            <person name="Wu S."/>
            <person name="Pasa-Tolic L."/>
            <person name="Chaput D.L."/>
            <person name="Haridas S."/>
            <person name="Grigoriev I.V."/>
            <person name="Santelli C.M."/>
            <person name="Hansel C.M."/>
        </authorList>
    </citation>
    <scope>NUCLEOTIDE SEQUENCE [LARGE SCALE GENOMIC DNA]</scope>
    <source>
        <strain evidence="2 3">AP3s5-JAC2a</strain>
    </source>
</reference>